<feature type="signal peptide" evidence="1">
    <location>
        <begin position="1"/>
        <end position="20"/>
    </location>
</feature>
<dbReference type="Proteomes" id="UP001185092">
    <property type="component" value="Unassembled WGS sequence"/>
</dbReference>
<proteinExistence type="predicted"/>
<comment type="caution">
    <text evidence="3">The sequence shown here is derived from an EMBL/GenBank/DDBJ whole genome shotgun (WGS) entry which is preliminary data.</text>
</comment>
<dbReference type="Gene3D" id="2.40.128.110">
    <property type="entry name" value="Lipid/polyisoprenoid-binding, YceI-like"/>
    <property type="match status" value="1"/>
</dbReference>
<dbReference type="PANTHER" id="PTHR34406:SF1">
    <property type="entry name" value="PROTEIN YCEI"/>
    <property type="match status" value="1"/>
</dbReference>
<dbReference type="RefSeq" id="WP_309938258.1">
    <property type="nucleotide sequence ID" value="NZ_AP025305.1"/>
</dbReference>
<evidence type="ECO:0000259" key="2">
    <source>
        <dbReference type="SMART" id="SM00867"/>
    </source>
</evidence>
<protein>
    <submittedName>
        <fullName evidence="3">Polyisoprenoid-binding protein YceI</fullName>
    </submittedName>
</protein>
<dbReference type="EMBL" id="JAVDQD010000002">
    <property type="protein sequence ID" value="MDR6238751.1"/>
    <property type="molecule type" value="Genomic_DNA"/>
</dbReference>
<dbReference type="SMART" id="SM00867">
    <property type="entry name" value="YceI"/>
    <property type="match status" value="1"/>
</dbReference>
<dbReference type="Pfam" id="PF04264">
    <property type="entry name" value="YceI"/>
    <property type="match status" value="1"/>
</dbReference>
<keyword evidence="1" id="KW-0732">Signal</keyword>
<name>A0AAE4BRK0_9BACT</name>
<organism evidence="3 4">
    <name type="scientific">Aureibacter tunicatorum</name>
    <dbReference type="NCBI Taxonomy" id="866807"/>
    <lineage>
        <taxon>Bacteria</taxon>
        <taxon>Pseudomonadati</taxon>
        <taxon>Bacteroidota</taxon>
        <taxon>Cytophagia</taxon>
        <taxon>Cytophagales</taxon>
        <taxon>Persicobacteraceae</taxon>
        <taxon>Aureibacter</taxon>
    </lineage>
</organism>
<feature type="domain" description="Lipid/polyisoprenoid-binding YceI-like" evidence="2">
    <location>
        <begin position="20"/>
        <end position="173"/>
    </location>
</feature>
<evidence type="ECO:0000313" key="4">
    <source>
        <dbReference type="Proteomes" id="UP001185092"/>
    </source>
</evidence>
<accession>A0AAE4BRK0</accession>
<dbReference type="PANTHER" id="PTHR34406">
    <property type="entry name" value="PROTEIN YCEI"/>
    <property type="match status" value="1"/>
</dbReference>
<keyword evidence="4" id="KW-1185">Reference proteome</keyword>
<dbReference type="AlphaFoldDB" id="A0AAE4BRK0"/>
<gene>
    <name evidence="3" type="ORF">HNQ88_001788</name>
</gene>
<feature type="chain" id="PRO_5042133654" evidence="1">
    <location>
        <begin position="21"/>
        <end position="176"/>
    </location>
</feature>
<dbReference type="InterPro" id="IPR036761">
    <property type="entry name" value="TTHA0802/YceI-like_sf"/>
</dbReference>
<evidence type="ECO:0000256" key="1">
    <source>
        <dbReference type="SAM" id="SignalP"/>
    </source>
</evidence>
<dbReference type="SUPFAM" id="SSF101874">
    <property type="entry name" value="YceI-like"/>
    <property type="match status" value="1"/>
</dbReference>
<reference evidence="3" key="1">
    <citation type="submission" date="2023-07" db="EMBL/GenBank/DDBJ databases">
        <title>Genomic Encyclopedia of Type Strains, Phase IV (KMG-IV): sequencing the most valuable type-strain genomes for metagenomic binning, comparative biology and taxonomic classification.</title>
        <authorList>
            <person name="Goeker M."/>
        </authorList>
    </citation>
    <scope>NUCLEOTIDE SEQUENCE</scope>
    <source>
        <strain evidence="3">DSM 26174</strain>
    </source>
</reference>
<evidence type="ECO:0000313" key="3">
    <source>
        <dbReference type="EMBL" id="MDR6238751.1"/>
    </source>
</evidence>
<sequence>MKKIILAMAFFVAGLMVANAQTIVSESSQVKFEVSNMGFGSVDGSFGGMNGQVRFSPDNLENASFNVCVDAASVDTENNGRDKHLKKEDFFYVEKFPEICFSSTTVEKSGDGYEVAGELTMLGVTKQVTIPFAYDENTLNGKFTIQRKDFDLGPSGGFMVGKTVDVNIICVLEENK</sequence>
<dbReference type="InterPro" id="IPR007372">
    <property type="entry name" value="Lipid/polyisoprenoid-bd_YceI"/>
</dbReference>